<name>A0A927IU03_9HYPH</name>
<evidence type="ECO:0000313" key="3">
    <source>
        <dbReference type="Proteomes" id="UP000654108"/>
    </source>
</evidence>
<organism evidence="2 3">
    <name type="scientific">Devosia oryzisoli</name>
    <dbReference type="NCBI Taxonomy" id="2774138"/>
    <lineage>
        <taxon>Bacteria</taxon>
        <taxon>Pseudomonadati</taxon>
        <taxon>Pseudomonadota</taxon>
        <taxon>Alphaproteobacteria</taxon>
        <taxon>Hyphomicrobiales</taxon>
        <taxon>Devosiaceae</taxon>
        <taxon>Devosia</taxon>
    </lineage>
</organism>
<accession>A0A927IU03</accession>
<dbReference type="Proteomes" id="UP000654108">
    <property type="component" value="Unassembled WGS sequence"/>
</dbReference>
<dbReference type="RefSeq" id="WP_191775718.1">
    <property type="nucleotide sequence ID" value="NZ_JACYFU010000003.1"/>
</dbReference>
<reference evidence="2" key="1">
    <citation type="submission" date="2020-09" db="EMBL/GenBank/DDBJ databases">
        <title>Genome seq and assembly of Devosia sp.</title>
        <authorList>
            <person name="Chhetri G."/>
        </authorList>
    </citation>
    <scope>NUCLEOTIDE SEQUENCE</scope>
    <source>
        <strain evidence="2">PTR5</strain>
    </source>
</reference>
<feature type="chain" id="PRO_5037081297" evidence="1">
    <location>
        <begin position="21"/>
        <end position="202"/>
    </location>
</feature>
<evidence type="ECO:0000256" key="1">
    <source>
        <dbReference type="SAM" id="SignalP"/>
    </source>
</evidence>
<evidence type="ECO:0000313" key="2">
    <source>
        <dbReference type="EMBL" id="MBD8066226.1"/>
    </source>
</evidence>
<feature type="signal peptide" evidence="1">
    <location>
        <begin position="1"/>
        <end position="20"/>
    </location>
</feature>
<proteinExistence type="predicted"/>
<dbReference type="EMBL" id="JACYFU010000003">
    <property type="protein sequence ID" value="MBD8066226.1"/>
    <property type="molecule type" value="Genomic_DNA"/>
</dbReference>
<comment type="caution">
    <text evidence="2">The sequence shown here is derived from an EMBL/GenBank/DDBJ whole genome shotgun (WGS) entry which is preliminary data.</text>
</comment>
<keyword evidence="3" id="KW-1185">Reference proteome</keyword>
<sequence>MRRIAIIAALLCAGLTPVEAFPPDVQSTLDGLKRGKPLPISAVQTLMRGAERWCYRETDGACSWSDIYLDVTEKGAIYEIGNAWDERYDIVFTDEGEFRDGRFICEIAHDWLPSLRAFHRADGTPVGGRELYALRQEVQAAVDLTQHDCFDYVLEAVDAAGQTVQLTQRQYPAGGEEADPAQDTLVTLHFDPASAAALTWSY</sequence>
<gene>
    <name evidence="2" type="ORF">IC608_12175</name>
</gene>
<dbReference type="AlphaFoldDB" id="A0A927IU03"/>
<keyword evidence="1" id="KW-0732">Signal</keyword>
<protein>
    <submittedName>
        <fullName evidence="2">Uncharacterized protein</fullName>
    </submittedName>
</protein>